<dbReference type="Gene3D" id="3.30.1120.70">
    <property type="match status" value="1"/>
</dbReference>
<evidence type="ECO:0000313" key="2">
    <source>
        <dbReference type="Proteomes" id="UP000244649"/>
    </source>
</evidence>
<dbReference type="Gene3D" id="3.40.140.120">
    <property type="match status" value="1"/>
</dbReference>
<evidence type="ECO:0000313" key="1">
    <source>
        <dbReference type="EMBL" id="PVE76104.1"/>
    </source>
</evidence>
<proteinExistence type="predicted"/>
<organism evidence="1 2">
    <name type="scientific">Microbacterium testaceum</name>
    <name type="common">Aureobacterium testaceum</name>
    <name type="synonym">Brevibacterium testaceum</name>
    <dbReference type="NCBI Taxonomy" id="2033"/>
    <lineage>
        <taxon>Bacteria</taxon>
        <taxon>Bacillati</taxon>
        <taxon>Actinomycetota</taxon>
        <taxon>Actinomycetes</taxon>
        <taxon>Micrococcales</taxon>
        <taxon>Microbacteriaceae</taxon>
        <taxon>Microbacterium</taxon>
    </lineage>
</organism>
<dbReference type="EMBL" id="QDFT01000011">
    <property type="protein sequence ID" value="PVE76104.1"/>
    <property type="molecule type" value="Genomic_DNA"/>
</dbReference>
<dbReference type="Proteomes" id="UP000244649">
    <property type="component" value="Unassembled WGS sequence"/>
</dbReference>
<dbReference type="Gene3D" id="1.20.1270.210">
    <property type="match status" value="1"/>
</dbReference>
<comment type="caution">
    <text evidence="1">The sequence shown here is derived from an EMBL/GenBank/DDBJ whole genome shotgun (WGS) entry which is preliminary data.</text>
</comment>
<accession>A0A2T7WPN6</accession>
<reference evidence="1 2" key="1">
    <citation type="submission" date="2018-04" db="EMBL/GenBank/DDBJ databases">
        <authorList>
            <person name="Go L.Y."/>
            <person name="Mitchell J.A."/>
        </authorList>
    </citation>
    <scope>NUCLEOTIDE SEQUENCE [LARGE SCALE GENOMIC DNA]</scope>
    <source>
        <strain evidence="1 2">TPD7010</strain>
    </source>
</reference>
<gene>
    <name evidence="1" type="ORF">DC432_06625</name>
</gene>
<sequence length="305" mass="33586">MALRVPEVNRALQAHTALVAPLKYSVWRDGVEVEQPLWVNNSASGIPPFMRWTGCVKDLFLFGWALLGAELGADGLPVDLIHVPRDLWDMDSDGKVQVKESVPANYTQRLILIQLGSNGLLTDGIDSIRQARKLEHARQARLDTPPAATELHVTDKQYDEMQPEEMAALAKNYAEQRNKHAVSVTPSYLEVKDHQDSQVDLFESGMNSLRLQLAMHSGVPANFLEAGKEGGSNGQMTYTNENGKASELWVFGSARFAYAITARLSMDDVVGPNAEVRADLSEFMVSAPDNVLTAESPVEIEDINV</sequence>
<dbReference type="AlphaFoldDB" id="A0A2T7WPN6"/>
<protein>
    <submittedName>
        <fullName evidence="1">Uncharacterized protein</fullName>
    </submittedName>
</protein>
<name>A0A2T7WPN6_MICTE</name>